<gene>
    <name evidence="3" type="ORF">VB146_12010</name>
</gene>
<comment type="caution">
    <text evidence="3">The sequence shown here is derived from an EMBL/GenBank/DDBJ whole genome shotgun (WGS) entry which is preliminary data.</text>
</comment>
<sequence length="165" mass="17373">MKKLTIFFFILLLVPIPVLAEGNCPPGYYPIGGQGAAGCAPISSGQTSGVPQATGEWQTRWGAIAVDDAGLRIGVSSGESSKRAARKLAASRCTEGGGSGCKAIIDYKNGCIAMAGSAKANRSSSYQADSIKRAEQLAMEVCGKKYDDCKVIYSECSQANFRKYK</sequence>
<evidence type="ECO:0000313" key="3">
    <source>
        <dbReference type="EMBL" id="MEA5124570.1"/>
    </source>
</evidence>
<reference evidence="3 4" key="1">
    <citation type="submission" date="2023-12" db="EMBL/GenBank/DDBJ databases">
        <title>Genome sequencing of Xanthomonas floridensis.</title>
        <authorList>
            <person name="Greer S."/>
            <person name="Harrison J."/>
            <person name="Grant M."/>
            <person name="Vicente J."/>
            <person name="Studholme D."/>
        </authorList>
    </citation>
    <scope>NUCLEOTIDE SEQUENCE [LARGE SCALE GENOMIC DNA]</scope>
    <source>
        <strain evidence="3 4">WHRI 8848</strain>
    </source>
</reference>
<organism evidence="3 4">
    <name type="scientific">Xanthomonas floridensis</name>
    <dbReference type="NCBI Taxonomy" id="1843580"/>
    <lineage>
        <taxon>Bacteria</taxon>
        <taxon>Pseudomonadati</taxon>
        <taxon>Pseudomonadota</taxon>
        <taxon>Gammaproteobacteria</taxon>
        <taxon>Lysobacterales</taxon>
        <taxon>Lysobacteraceae</taxon>
        <taxon>Xanthomonas</taxon>
    </lineage>
</organism>
<protein>
    <submittedName>
        <fullName evidence="3">DUF4189 domain-containing protein</fullName>
    </submittedName>
</protein>
<feature type="signal peptide" evidence="1">
    <location>
        <begin position="1"/>
        <end position="20"/>
    </location>
</feature>
<feature type="domain" description="DUF4189" evidence="2">
    <location>
        <begin position="61"/>
        <end position="156"/>
    </location>
</feature>
<dbReference type="EMBL" id="JAYFSO010000014">
    <property type="protein sequence ID" value="MEA5124570.1"/>
    <property type="molecule type" value="Genomic_DNA"/>
</dbReference>
<evidence type="ECO:0000259" key="2">
    <source>
        <dbReference type="Pfam" id="PF13827"/>
    </source>
</evidence>
<keyword evidence="1" id="KW-0732">Signal</keyword>
<dbReference type="InterPro" id="IPR025240">
    <property type="entry name" value="DUF4189"/>
</dbReference>
<name>A0ABU5PY97_9XANT</name>
<proteinExistence type="predicted"/>
<keyword evidence="4" id="KW-1185">Reference proteome</keyword>
<evidence type="ECO:0000313" key="4">
    <source>
        <dbReference type="Proteomes" id="UP001303614"/>
    </source>
</evidence>
<feature type="chain" id="PRO_5045921956" evidence="1">
    <location>
        <begin position="21"/>
        <end position="165"/>
    </location>
</feature>
<dbReference type="RefSeq" id="WP_082861757.1">
    <property type="nucleotide sequence ID" value="NZ_JAYFSN010000012.1"/>
</dbReference>
<evidence type="ECO:0000256" key="1">
    <source>
        <dbReference type="SAM" id="SignalP"/>
    </source>
</evidence>
<dbReference type="Proteomes" id="UP001303614">
    <property type="component" value="Unassembled WGS sequence"/>
</dbReference>
<dbReference type="Pfam" id="PF13827">
    <property type="entry name" value="DUF4189"/>
    <property type="match status" value="1"/>
</dbReference>
<accession>A0ABU5PY97</accession>